<dbReference type="Pfam" id="PF02586">
    <property type="entry name" value="SRAP"/>
    <property type="match status" value="1"/>
</dbReference>
<evidence type="ECO:0000256" key="3">
    <source>
        <dbReference type="ARBA" id="ARBA00022763"/>
    </source>
</evidence>
<organism evidence="9 10">
    <name type="scientific">Zasmidium cellare</name>
    <name type="common">Wine cellar mold</name>
    <name type="synonym">Racodium cellare</name>
    <dbReference type="NCBI Taxonomy" id="395010"/>
    <lineage>
        <taxon>Eukaryota</taxon>
        <taxon>Fungi</taxon>
        <taxon>Dikarya</taxon>
        <taxon>Ascomycota</taxon>
        <taxon>Pezizomycotina</taxon>
        <taxon>Dothideomycetes</taxon>
        <taxon>Dothideomycetidae</taxon>
        <taxon>Mycosphaerellales</taxon>
        <taxon>Mycosphaerellaceae</taxon>
        <taxon>Zasmidium</taxon>
    </lineage>
</organism>
<evidence type="ECO:0000256" key="7">
    <source>
        <dbReference type="ARBA" id="ARBA00023239"/>
    </source>
</evidence>
<keyword evidence="5" id="KW-0190">Covalent protein-DNA linkage</keyword>
<feature type="compositionally biased region" description="Basic and acidic residues" evidence="8">
    <location>
        <begin position="405"/>
        <end position="415"/>
    </location>
</feature>
<evidence type="ECO:0000256" key="4">
    <source>
        <dbReference type="ARBA" id="ARBA00022801"/>
    </source>
</evidence>
<dbReference type="Gene3D" id="3.90.1680.10">
    <property type="entry name" value="SOS response associated peptidase-like"/>
    <property type="match status" value="1"/>
</dbReference>
<evidence type="ECO:0000256" key="6">
    <source>
        <dbReference type="ARBA" id="ARBA00023125"/>
    </source>
</evidence>
<feature type="region of interest" description="Disordered" evidence="8">
    <location>
        <begin position="80"/>
        <end position="120"/>
    </location>
</feature>
<feature type="region of interest" description="Disordered" evidence="8">
    <location>
        <begin position="330"/>
        <end position="484"/>
    </location>
</feature>
<dbReference type="EMBL" id="JAXOVC010000003">
    <property type="protein sequence ID" value="KAK4503974.1"/>
    <property type="molecule type" value="Genomic_DNA"/>
</dbReference>
<evidence type="ECO:0000313" key="10">
    <source>
        <dbReference type="Proteomes" id="UP001305779"/>
    </source>
</evidence>
<keyword evidence="2" id="KW-0645">Protease</keyword>
<evidence type="ECO:0000256" key="2">
    <source>
        <dbReference type="ARBA" id="ARBA00022670"/>
    </source>
</evidence>
<feature type="compositionally biased region" description="Basic and acidic residues" evidence="8">
    <location>
        <begin position="330"/>
        <end position="364"/>
    </location>
</feature>
<evidence type="ECO:0008006" key="11">
    <source>
        <dbReference type="Google" id="ProtNLM"/>
    </source>
</evidence>
<sequence>MEARVLFLRPSLPQCTTSHAILSVSGKMCGRYVLSMRPSQVRQHLVEQNMPVEEAPSDEDERVRQSFNFAPGYHGLIYRAQTNDRGSAQDGDDGEATDGSGEPSPKKNKLSRPTSQATVDGLATQETKYKLQAAKWGLIPFWTKRPPDYGSQMRTINCRDDSLIENRGMWNTMKQRKRCIVVAEGFYEWLKKNNGKEKIPHFTRRKDGQLMCFAGLWDMVQYEGSDEKLYTYTIITTDSNAQLKFLHDRMPVILEPGSEAMKAWLDPNFVGWSKELQSMLKPFQGELECYPVDKAVGKVGNNSPSFIVPIDSKENKKNIANFFGTQRATAKDVAAKNEAARKDEDFKTEQHPDEDRKTTVKVENTEDNAPLPKPEDEPEEELSQQIKKDATEVSDQDIIQAADEQVERGIKRELSEIEDADLLKAAQSPPRKAMKTEKATPSPIKTTPSKTSGSQKKRSATSNSNVAKTPAKGGNAKITSFFGK</sequence>
<protein>
    <recommendedName>
        <fullName evidence="11">DUF159 domain protein</fullName>
    </recommendedName>
</protein>
<keyword evidence="4" id="KW-0378">Hydrolase</keyword>
<dbReference type="Proteomes" id="UP001305779">
    <property type="component" value="Unassembled WGS sequence"/>
</dbReference>
<comment type="similarity">
    <text evidence="1">Belongs to the SOS response-associated peptidase family.</text>
</comment>
<dbReference type="InterPro" id="IPR003738">
    <property type="entry name" value="SRAP"/>
</dbReference>
<name>A0ABR0EQU4_ZASCE</name>
<keyword evidence="7" id="KW-0456">Lyase</keyword>
<proteinExistence type="inferred from homology"/>
<keyword evidence="10" id="KW-1185">Reference proteome</keyword>
<keyword evidence="6" id="KW-0238">DNA-binding</keyword>
<dbReference type="PANTHER" id="PTHR13604">
    <property type="entry name" value="DC12-RELATED"/>
    <property type="match status" value="1"/>
</dbReference>
<feature type="compositionally biased region" description="Low complexity" evidence="8">
    <location>
        <begin position="439"/>
        <end position="452"/>
    </location>
</feature>
<gene>
    <name evidence="9" type="ORF">PRZ48_004889</name>
</gene>
<evidence type="ECO:0000256" key="8">
    <source>
        <dbReference type="SAM" id="MobiDB-lite"/>
    </source>
</evidence>
<keyword evidence="3" id="KW-0227">DNA damage</keyword>
<comment type="caution">
    <text evidence="9">The sequence shown here is derived from an EMBL/GenBank/DDBJ whole genome shotgun (WGS) entry which is preliminary data.</text>
</comment>
<dbReference type="SUPFAM" id="SSF143081">
    <property type="entry name" value="BB1717-like"/>
    <property type="match status" value="1"/>
</dbReference>
<dbReference type="PANTHER" id="PTHR13604:SF0">
    <property type="entry name" value="ABASIC SITE PROCESSING PROTEIN HMCES"/>
    <property type="match status" value="1"/>
</dbReference>
<dbReference type="InterPro" id="IPR036590">
    <property type="entry name" value="SRAP-like"/>
</dbReference>
<evidence type="ECO:0000256" key="5">
    <source>
        <dbReference type="ARBA" id="ARBA00023124"/>
    </source>
</evidence>
<evidence type="ECO:0000256" key="1">
    <source>
        <dbReference type="ARBA" id="ARBA00008136"/>
    </source>
</evidence>
<reference evidence="9 10" key="1">
    <citation type="journal article" date="2023" name="G3 (Bethesda)">
        <title>A chromosome-level genome assembly of Zasmidium syzygii isolated from banana leaves.</title>
        <authorList>
            <person name="van Westerhoven A.C."/>
            <person name="Mehrabi R."/>
            <person name="Talebi R."/>
            <person name="Steentjes M.B.F."/>
            <person name="Corcolon B."/>
            <person name="Chong P.A."/>
            <person name="Kema G.H.J."/>
            <person name="Seidl M.F."/>
        </authorList>
    </citation>
    <scope>NUCLEOTIDE SEQUENCE [LARGE SCALE GENOMIC DNA]</scope>
    <source>
        <strain evidence="9 10">P124</strain>
    </source>
</reference>
<evidence type="ECO:0000313" key="9">
    <source>
        <dbReference type="EMBL" id="KAK4503974.1"/>
    </source>
</evidence>
<accession>A0ABR0EQU4</accession>